<dbReference type="PANTHER" id="PTHR37689:SF1">
    <property type="entry name" value="PROTEIN FDHE"/>
    <property type="match status" value="1"/>
</dbReference>
<reference evidence="6 7" key="1">
    <citation type="submission" date="2016-10" db="EMBL/GenBank/DDBJ databases">
        <authorList>
            <person name="de Groot N.N."/>
        </authorList>
    </citation>
    <scope>NUCLEOTIDE SEQUENCE [LARGE SCALE GENOMIC DNA]</scope>
    <source>
        <strain evidence="6 7">R-24608</strain>
    </source>
</reference>
<evidence type="ECO:0000256" key="2">
    <source>
        <dbReference type="HAMAP-Rule" id="MF_00611"/>
    </source>
</evidence>
<dbReference type="PIRSF" id="PIRSF018296">
    <property type="entry name" value="Format_dh_formtn"/>
    <property type="match status" value="1"/>
</dbReference>
<dbReference type="HAMAP" id="MF_00611">
    <property type="entry name" value="FdeH"/>
    <property type="match status" value="1"/>
</dbReference>
<comment type="subcellular location">
    <subcellularLocation>
        <location evidence="2">Cytoplasm</location>
    </subcellularLocation>
</comment>
<dbReference type="InterPro" id="IPR006452">
    <property type="entry name" value="Formate_DH_accessory"/>
</dbReference>
<evidence type="ECO:0000313" key="6">
    <source>
        <dbReference type="EMBL" id="SFU88020.1"/>
    </source>
</evidence>
<evidence type="ECO:0000259" key="4">
    <source>
        <dbReference type="Pfam" id="PF24859"/>
    </source>
</evidence>
<accession>A0A1I7JSB0</accession>
<dbReference type="Pfam" id="PF04216">
    <property type="entry name" value="FdhE_N"/>
    <property type="match status" value="1"/>
</dbReference>
<evidence type="ECO:0000259" key="5">
    <source>
        <dbReference type="Pfam" id="PF24860"/>
    </source>
</evidence>
<name>A0A1I7JSB0_9BURK</name>
<dbReference type="InterPro" id="IPR056797">
    <property type="entry name" value="FdhE_central"/>
</dbReference>
<dbReference type="STRING" id="343013.SAMN04489707_103010"/>
<dbReference type="GO" id="GO:0051604">
    <property type="term" value="P:protein maturation"/>
    <property type="evidence" value="ECO:0007669"/>
    <property type="project" value="TreeGrafter"/>
</dbReference>
<evidence type="ECO:0000259" key="3">
    <source>
        <dbReference type="Pfam" id="PF04216"/>
    </source>
</evidence>
<gene>
    <name evidence="2" type="primary">fdhE</name>
    <name evidence="6" type="ORF">SAMN04489707_103010</name>
</gene>
<dbReference type="Gene3D" id="3.90.1670.10">
    <property type="entry name" value="FdhE-like domain"/>
    <property type="match status" value="1"/>
</dbReference>
<dbReference type="CDD" id="cd16341">
    <property type="entry name" value="FdhE"/>
    <property type="match status" value="1"/>
</dbReference>
<dbReference type="Pfam" id="PF24859">
    <property type="entry name" value="FdhE_central"/>
    <property type="match status" value="1"/>
</dbReference>
<comment type="function">
    <text evidence="2">Necessary for formate dehydrogenase activity.</text>
</comment>
<dbReference type="GO" id="GO:0008199">
    <property type="term" value="F:ferric iron binding"/>
    <property type="evidence" value="ECO:0007669"/>
    <property type="project" value="TreeGrafter"/>
</dbReference>
<feature type="domain" description="FdhE N-terminal" evidence="3">
    <location>
        <begin position="19"/>
        <end position="180"/>
    </location>
</feature>
<dbReference type="GO" id="GO:0005829">
    <property type="term" value="C:cytosol"/>
    <property type="evidence" value="ECO:0007669"/>
    <property type="project" value="TreeGrafter"/>
</dbReference>
<evidence type="ECO:0000313" key="7">
    <source>
        <dbReference type="Proteomes" id="UP000183656"/>
    </source>
</evidence>
<dbReference type="Proteomes" id="UP000183656">
    <property type="component" value="Unassembled WGS sequence"/>
</dbReference>
<dbReference type="InterPro" id="IPR056796">
    <property type="entry name" value="FdhE_C"/>
</dbReference>
<protein>
    <recommendedName>
        <fullName evidence="2">Protein FdhE homolog</fullName>
    </recommendedName>
</protein>
<dbReference type="EMBL" id="FPBX01000030">
    <property type="protein sequence ID" value="SFU88020.1"/>
    <property type="molecule type" value="Genomic_DNA"/>
</dbReference>
<feature type="domain" description="FdhE C-terminal" evidence="5">
    <location>
        <begin position="225"/>
        <end position="306"/>
    </location>
</feature>
<keyword evidence="1 2" id="KW-0963">Cytoplasm</keyword>
<dbReference type="SUPFAM" id="SSF144020">
    <property type="entry name" value="FdhE-like"/>
    <property type="match status" value="1"/>
</dbReference>
<organism evidence="6 7">
    <name type="scientific">Paenacidovorax caeni</name>
    <dbReference type="NCBI Taxonomy" id="343013"/>
    <lineage>
        <taxon>Bacteria</taxon>
        <taxon>Pseudomonadati</taxon>
        <taxon>Pseudomonadota</taxon>
        <taxon>Betaproteobacteria</taxon>
        <taxon>Burkholderiales</taxon>
        <taxon>Comamonadaceae</taxon>
        <taxon>Paenacidovorax</taxon>
    </lineage>
</organism>
<sequence>MQRILQPGDIEALDRTQLPRIRLPQPTSLFADRAARLAQKAEGNPIGDYLRFLARLVRAQQQAAGTVQTATPDPALIAQAQEHSMALLPAAQHIDPAWQGVLDQLLAALDGAPELPEALRPTLARLRALSGEERDALARRALLGLLGDSADLAAAPIVMAALQVVFADRASRLQESDIPYTDPATICPVCGTAPVASVLRIGGREAGLRYLHCGCCGTEWHMVRVKCSHCESTKGVHYQGLQSEGSDQKDEVVLAETCDQCHTYRKIANQEKDPLAEPLADDLATLLLDLLMGETPFARASMNPLLPMAEAEESPAP</sequence>
<dbReference type="RefSeq" id="WP_054256777.1">
    <property type="nucleotide sequence ID" value="NZ_CYIG01000024.1"/>
</dbReference>
<dbReference type="Pfam" id="PF24860">
    <property type="entry name" value="FdhE_C"/>
    <property type="match status" value="1"/>
</dbReference>
<dbReference type="InterPro" id="IPR056774">
    <property type="entry name" value="FdhE_N"/>
</dbReference>
<feature type="domain" description="FdhE central" evidence="4">
    <location>
        <begin position="186"/>
        <end position="224"/>
    </location>
</feature>
<evidence type="ECO:0000256" key="1">
    <source>
        <dbReference type="ARBA" id="ARBA00022490"/>
    </source>
</evidence>
<dbReference type="NCBIfam" id="TIGR01562">
    <property type="entry name" value="FdhE"/>
    <property type="match status" value="1"/>
</dbReference>
<keyword evidence="7" id="KW-1185">Reference proteome</keyword>
<dbReference type="OrthoDB" id="9794151at2"/>
<comment type="similarity">
    <text evidence="2">Belongs to the FdhE family.</text>
</comment>
<dbReference type="InterPro" id="IPR024064">
    <property type="entry name" value="FdhE-like_sf"/>
</dbReference>
<proteinExistence type="inferred from homology"/>
<dbReference type="AlphaFoldDB" id="A0A1I7JSB0"/>
<dbReference type="PANTHER" id="PTHR37689">
    <property type="entry name" value="PROTEIN FDHE"/>
    <property type="match status" value="1"/>
</dbReference>